<reference evidence="6" key="1">
    <citation type="submission" date="2019-08" db="EMBL/GenBank/DDBJ databases">
        <authorList>
            <person name="Kucharzyk K."/>
            <person name="Murdoch R.W."/>
            <person name="Higgins S."/>
            <person name="Loffler F."/>
        </authorList>
    </citation>
    <scope>NUCLEOTIDE SEQUENCE</scope>
</reference>
<dbReference type="GO" id="GO:0000976">
    <property type="term" value="F:transcription cis-regulatory region binding"/>
    <property type="evidence" value="ECO:0007669"/>
    <property type="project" value="TreeGrafter"/>
</dbReference>
<dbReference type="InterPro" id="IPR036388">
    <property type="entry name" value="WH-like_DNA-bd_sf"/>
</dbReference>
<protein>
    <submittedName>
        <fullName evidence="6">HTH-type transcriptional activator CmpR</fullName>
    </submittedName>
</protein>
<dbReference type="PROSITE" id="PS50931">
    <property type="entry name" value="HTH_LYSR"/>
    <property type="match status" value="1"/>
</dbReference>
<gene>
    <name evidence="6" type="primary">cmpR_14</name>
    <name evidence="6" type="ORF">SDC9_90376</name>
</gene>
<evidence type="ECO:0000256" key="1">
    <source>
        <dbReference type="ARBA" id="ARBA00009437"/>
    </source>
</evidence>
<feature type="domain" description="HTH lysR-type" evidence="5">
    <location>
        <begin position="49"/>
        <end position="107"/>
    </location>
</feature>
<dbReference type="GO" id="GO:0003700">
    <property type="term" value="F:DNA-binding transcription factor activity"/>
    <property type="evidence" value="ECO:0007669"/>
    <property type="project" value="InterPro"/>
</dbReference>
<comment type="caution">
    <text evidence="6">The sequence shown here is derived from an EMBL/GenBank/DDBJ whole genome shotgun (WGS) entry which is preliminary data.</text>
</comment>
<evidence type="ECO:0000313" key="6">
    <source>
        <dbReference type="EMBL" id="MPM43699.1"/>
    </source>
</evidence>
<organism evidence="6">
    <name type="scientific">bioreactor metagenome</name>
    <dbReference type="NCBI Taxonomy" id="1076179"/>
    <lineage>
        <taxon>unclassified sequences</taxon>
        <taxon>metagenomes</taxon>
        <taxon>ecological metagenomes</taxon>
    </lineage>
</organism>
<dbReference type="Gene3D" id="1.10.10.10">
    <property type="entry name" value="Winged helix-like DNA-binding domain superfamily/Winged helix DNA-binding domain"/>
    <property type="match status" value="1"/>
</dbReference>
<proteinExistence type="inferred from homology"/>
<dbReference type="PANTHER" id="PTHR30126">
    <property type="entry name" value="HTH-TYPE TRANSCRIPTIONAL REGULATOR"/>
    <property type="match status" value="1"/>
</dbReference>
<evidence type="ECO:0000256" key="2">
    <source>
        <dbReference type="ARBA" id="ARBA00023015"/>
    </source>
</evidence>
<keyword evidence="4" id="KW-0804">Transcription</keyword>
<evidence type="ECO:0000256" key="3">
    <source>
        <dbReference type="ARBA" id="ARBA00023125"/>
    </source>
</evidence>
<dbReference type="FunFam" id="1.10.10.10:FF:000001">
    <property type="entry name" value="LysR family transcriptional regulator"/>
    <property type="match status" value="1"/>
</dbReference>
<dbReference type="SUPFAM" id="SSF46785">
    <property type="entry name" value="Winged helix' DNA-binding domain"/>
    <property type="match status" value="1"/>
</dbReference>
<dbReference type="SUPFAM" id="SSF53850">
    <property type="entry name" value="Periplasmic binding protein-like II"/>
    <property type="match status" value="1"/>
</dbReference>
<dbReference type="Pfam" id="PF03466">
    <property type="entry name" value="LysR_substrate"/>
    <property type="match status" value="1"/>
</dbReference>
<dbReference type="AlphaFoldDB" id="A0A644ZRT5"/>
<sequence length="346" mass="38231">MTVGGEKPYHRATEGLCDGYAPGISGLGSQIVRAGAIPAGIVRMDMLRINLKQLEAFTATAEYGSFTRAAEELYLTQSTVSAHILALEEAMGVQLILRGARRKLTLTEEGRRVYSAARDILDRCRLLQDPMAAEGRVELSVGASTVPAQYLLPGLLSGFLQRHGESRFLLRRGDSAQVHSFLSQGEVRIGVVGAAPDRRTFSCQTLCEDRLVLVTAPTERFQALKARGACGRDLLDEPFIIREETSGTRQAAETYWKKHGILPEKLHIVACMDNPEAIRRSVAGGMGVSVMSELSVREEAEAGRLLTFELDEEGFSRRIYLVWRRDVSLSRTEQAFVSYLKAELKR</sequence>
<dbReference type="InterPro" id="IPR047788">
    <property type="entry name" value="LysR-like_Sec_metab"/>
</dbReference>
<keyword evidence="2" id="KW-0805">Transcription regulation</keyword>
<dbReference type="InterPro" id="IPR036390">
    <property type="entry name" value="WH_DNA-bd_sf"/>
</dbReference>
<evidence type="ECO:0000259" key="5">
    <source>
        <dbReference type="PROSITE" id="PS50931"/>
    </source>
</evidence>
<name>A0A644ZRT5_9ZZZZ</name>
<dbReference type="Gene3D" id="3.40.190.10">
    <property type="entry name" value="Periplasmic binding protein-like II"/>
    <property type="match status" value="2"/>
</dbReference>
<dbReference type="PRINTS" id="PR00039">
    <property type="entry name" value="HTHLYSR"/>
</dbReference>
<evidence type="ECO:0000256" key="4">
    <source>
        <dbReference type="ARBA" id="ARBA00023163"/>
    </source>
</evidence>
<dbReference type="InterPro" id="IPR000847">
    <property type="entry name" value="LysR_HTH_N"/>
</dbReference>
<dbReference type="Pfam" id="PF00126">
    <property type="entry name" value="HTH_1"/>
    <property type="match status" value="1"/>
</dbReference>
<dbReference type="NCBIfam" id="NF040786">
    <property type="entry name" value="LysR_Sec_metab"/>
    <property type="match status" value="1"/>
</dbReference>
<keyword evidence="3" id="KW-0238">DNA-binding</keyword>
<accession>A0A644ZRT5</accession>
<dbReference type="PANTHER" id="PTHR30126:SF40">
    <property type="entry name" value="HTH-TYPE TRANSCRIPTIONAL REGULATOR GLTR"/>
    <property type="match status" value="1"/>
</dbReference>
<dbReference type="InterPro" id="IPR005119">
    <property type="entry name" value="LysR_subst-bd"/>
</dbReference>
<comment type="similarity">
    <text evidence="1">Belongs to the LysR transcriptional regulatory family.</text>
</comment>
<dbReference type="EMBL" id="VSSQ01010201">
    <property type="protein sequence ID" value="MPM43699.1"/>
    <property type="molecule type" value="Genomic_DNA"/>
</dbReference>